<dbReference type="PANTHER" id="PTHR31344:SF0">
    <property type="entry name" value="NUCLEAR PORE COMPLEX PROTEIN NUP205"/>
    <property type="match status" value="1"/>
</dbReference>
<evidence type="ECO:0000256" key="1">
    <source>
        <dbReference type="ARBA" id="ARBA00004123"/>
    </source>
</evidence>
<accession>A0A9Q8L9C3</accession>
<dbReference type="Pfam" id="PF11894">
    <property type="entry name" value="Nup192"/>
    <property type="match status" value="1"/>
</dbReference>
<keyword evidence="3" id="KW-0813">Transport</keyword>
<dbReference type="GO" id="GO:0017056">
    <property type="term" value="F:structural constituent of nuclear pore"/>
    <property type="evidence" value="ECO:0007669"/>
    <property type="project" value="TreeGrafter"/>
</dbReference>
<name>A0A9Q8L9C3_PASFU</name>
<dbReference type="RefSeq" id="XP_047757691.1">
    <property type="nucleotide sequence ID" value="XM_047902142.1"/>
</dbReference>
<comment type="similarity">
    <text evidence="2">Belongs to the NUP186/NUP192/NUP205 family.</text>
</comment>
<dbReference type="InterPro" id="IPR021827">
    <property type="entry name" value="Nup186/Nup192/Nup205"/>
</dbReference>
<reference evidence="6" key="2">
    <citation type="journal article" date="2022" name="Microb. Genom.">
        <title>A chromosome-scale genome assembly of the tomato pathogen Cladosporium fulvum reveals a compartmentalized genome architecture and the presence of a dispensable chromosome.</title>
        <authorList>
            <person name="Zaccaron A.Z."/>
            <person name="Chen L.H."/>
            <person name="Samaras A."/>
            <person name="Stergiopoulos I."/>
        </authorList>
    </citation>
    <scope>NUCLEOTIDE SEQUENCE</scope>
    <source>
        <strain evidence="6">Race5_Kim</strain>
    </source>
</reference>
<dbReference type="OMA" id="WSQMFAE"/>
<organism evidence="6 7">
    <name type="scientific">Passalora fulva</name>
    <name type="common">Tomato leaf mold</name>
    <name type="synonym">Cladosporium fulvum</name>
    <dbReference type="NCBI Taxonomy" id="5499"/>
    <lineage>
        <taxon>Eukaryota</taxon>
        <taxon>Fungi</taxon>
        <taxon>Dikarya</taxon>
        <taxon>Ascomycota</taxon>
        <taxon>Pezizomycotina</taxon>
        <taxon>Dothideomycetes</taxon>
        <taxon>Dothideomycetidae</taxon>
        <taxon>Mycosphaerellales</taxon>
        <taxon>Mycosphaerellaceae</taxon>
        <taxon>Fulvia</taxon>
    </lineage>
</organism>
<dbReference type="OrthoDB" id="2019644at2759"/>
<dbReference type="GeneID" id="71982872"/>
<dbReference type="KEGG" id="ffu:CLAFUR5_02994"/>
<dbReference type="Proteomes" id="UP000756132">
    <property type="component" value="Chromosome 2"/>
</dbReference>
<evidence type="ECO:0000256" key="2">
    <source>
        <dbReference type="ARBA" id="ARBA00005892"/>
    </source>
</evidence>
<evidence type="ECO:0000313" key="6">
    <source>
        <dbReference type="EMBL" id="UJO13325.1"/>
    </source>
</evidence>
<dbReference type="PANTHER" id="PTHR31344">
    <property type="entry name" value="NUCLEAR PORE COMPLEX PROTEIN NUP205"/>
    <property type="match status" value="1"/>
</dbReference>
<evidence type="ECO:0000256" key="4">
    <source>
        <dbReference type="ARBA" id="ARBA00023242"/>
    </source>
</evidence>
<reference evidence="6" key="1">
    <citation type="submission" date="2021-12" db="EMBL/GenBank/DDBJ databases">
        <authorList>
            <person name="Zaccaron A."/>
            <person name="Stergiopoulos I."/>
        </authorList>
    </citation>
    <scope>NUCLEOTIDE SEQUENCE</scope>
    <source>
        <strain evidence="6">Race5_Kim</strain>
    </source>
</reference>
<sequence length="1637" mass="179596">MATEDDNDPLHRLQNLQRDLNAANEARLANIERLAAELESSADNLRRLLERNKKSQASRDALTPDTLTIGETQYRITEPFRLNVKQVSDALNLDELEAAQLCIRSQFPDEDNQHGAALSMRAVLRFHEERFVLLDCLRILLLLGNGDEHTAEAYKEAVKELLQGEGGGPTQTSAFWRKCTDGLGDIEGFIADLAALDNKMMQTGQKQQDDDVAWVLSQRLLLTRQHESLAAVMTYLLPRGYVAPEDYRSFLSHAAALEAPADITTHYLPILASGAAHFAEERNEAAVRGIHSLFATGPGQLQWKQSQFKAAAIVIWLAEYSGTFPTPGATDSAGDARTDLFFDALTDGAFSFILGAASFLKPVVWHDPARVAITDFLIGSTVVMPADAPRARADFAALTMAELQTFTEAFVTNMPDALRRLRSTEDEKRRNLLSQSANGAGQTELELERFMVIMAYAYQHDAEAAMDFWSDRESNLYGFLRWVSQRLPTPRVAAFCLLLRSIACDDKSADTAHRFLLEDSTMTSGKLRKSYAVSWAQIFNELEVYVSSLKDRPSAPQGALGPDRAAGELLLEEPETGIMLDAYLGLTAHICRSSPEARQWLLKEQTFHLGEVMFKLAQSATEARIRACCLDVLAALLTDNVVEVRNGMWVLLDTWISSGGQDASSVARVNRPAFAAKHYLQAYANSAESAASLIALLNALVAPTASSPDHTIDELPFPENLGAPHRHAGIDAYVDFVLDAVFARKAGSMLGDGENSLIAIVRYECLHFAFQCLSTFNEDLVQLANTTQISVESTMETKSLTTYARLHPFARVMEWLFDKNVISQMFQTVQQNIDALNNAEPESPVVKATLKAIQILSLAWQLQPTYFDLVRPAILSQKTKAQPVSSTWTSIDEIFLTYLHAIVDIAEYTACRHVEISLECLRLLQRIGSSRRLTDTAESGGATRHGSRIVSVLAPGSALLTMQLAEDFVIHAWDLELDEVPLQVVRANATLDLMNGSLDISSTRPGIAHCLLGFHCRDRDVDVLPASVYSEGRSLFHAIAKCATDAELITQPAGNTSWLMALKRRCLEVILKLAIAPMTSRLVQPNLRAMEFLPALSRRLATTPAVPSWDGLPLQDARVLLQSSSAAVRDFLYIRAGFCRFAAVDLRAAAEQSAFSVQDKIISALLGTVISPNGEELPTVSIFDLFDFFDLETADAFVVPSTKYFDDLDVSSFTKDDAELGRSFDINVTEKALVLRKRELVSKGDIKEPAELEQAENEMRAISAALASQSNFMAIQVARSAALEAWTELVSLMVTKGALETPNLVAFSLQGLLIAAPKYERALSGDLESAAMLAKLVLTLTHAISHASQDSSEQTASVAIERLLAIFRVSLKAITDSATSLALRDVAYRTTCAILASLPKAPITSRTSPTSSSKQLLQLVQNTGERLFTVVTEDAFSGRGITRVSALLFLDSLVSLYQSLKVNTSMLRAFTKLNFVPVLLDTSIGNVAAAFKSEEETVATLAYFHTAMTLLLRICQTADGTQLVLNSGLFQTVDDSKLFSTDPDLGLDIDNPKALQEFYAILADTLRLITAVAVQKSPQPAKLFLQQNRFTVQAIFKQASRGLALDVAEELSRLILATDFLDDDQAAPGSTRVNGFT</sequence>
<dbReference type="GO" id="GO:0006999">
    <property type="term" value="P:nuclear pore organization"/>
    <property type="evidence" value="ECO:0007669"/>
    <property type="project" value="TreeGrafter"/>
</dbReference>
<keyword evidence="4" id="KW-0539">Nucleus</keyword>
<evidence type="ECO:0000313" key="7">
    <source>
        <dbReference type="Proteomes" id="UP000756132"/>
    </source>
</evidence>
<gene>
    <name evidence="6" type="ORF">CLAFUR5_02994</name>
</gene>
<keyword evidence="5" id="KW-0175">Coiled coil</keyword>
<proteinExistence type="inferred from homology"/>
<evidence type="ECO:0000256" key="3">
    <source>
        <dbReference type="ARBA" id="ARBA00022448"/>
    </source>
</evidence>
<feature type="coiled-coil region" evidence="5">
    <location>
        <begin position="21"/>
        <end position="55"/>
    </location>
</feature>
<dbReference type="GO" id="GO:0044611">
    <property type="term" value="C:nuclear pore inner ring"/>
    <property type="evidence" value="ECO:0007669"/>
    <property type="project" value="TreeGrafter"/>
</dbReference>
<protein>
    <submittedName>
        <fullName evidence="6">Nucleoporin</fullName>
    </submittedName>
</protein>
<keyword evidence="7" id="KW-1185">Reference proteome</keyword>
<comment type="subcellular location">
    <subcellularLocation>
        <location evidence="1">Nucleus</location>
    </subcellularLocation>
</comment>
<dbReference type="EMBL" id="CP090164">
    <property type="protein sequence ID" value="UJO13325.1"/>
    <property type="molecule type" value="Genomic_DNA"/>
</dbReference>
<evidence type="ECO:0000256" key="5">
    <source>
        <dbReference type="SAM" id="Coils"/>
    </source>
</evidence>